<keyword evidence="3" id="KW-1185">Reference proteome</keyword>
<keyword evidence="1" id="KW-0175">Coiled coil</keyword>
<gene>
    <name evidence="2" type="ORF">IW261DRAFT_1439892</name>
</gene>
<dbReference type="Proteomes" id="UP001175227">
    <property type="component" value="Unassembled WGS sequence"/>
</dbReference>
<organism evidence="2 3">
    <name type="scientific">Armillaria novae-zelandiae</name>
    <dbReference type="NCBI Taxonomy" id="153914"/>
    <lineage>
        <taxon>Eukaryota</taxon>
        <taxon>Fungi</taxon>
        <taxon>Dikarya</taxon>
        <taxon>Basidiomycota</taxon>
        <taxon>Agaricomycotina</taxon>
        <taxon>Agaricomycetes</taxon>
        <taxon>Agaricomycetidae</taxon>
        <taxon>Agaricales</taxon>
        <taxon>Marasmiineae</taxon>
        <taxon>Physalacriaceae</taxon>
        <taxon>Armillaria</taxon>
    </lineage>
</organism>
<evidence type="ECO:0000313" key="2">
    <source>
        <dbReference type="EMBL" id="KAK0488531.1"/>
    </source>
</evidence>
<name>A0AA39TH58_9AGAR</name>
<dbReference type="EMBL" id="JAUEPR010000002">
    <property type="protein sequence ID" value="KAK0488531.1"/>
    <property type="molecule type" value="Genomic_DNA"/>
</dbReference>
<evidence type="ECO:0000256" key="1">
    <source>
        <dbReference type="SAM" id="Coils"/>
    </source>
</evidence>
<dbReference type="AlphaFoldDB" id="A0AA39TH58"/>
<comment type="caution">
    <text evidence="2">The sequence shown here is derived from an EMBL/GenBank/DDBJ whole genome shotgun (WGS) entry which is preliminary data.</text>
</comment>
<protein>
    <submittedName>
        <fullName evidence="2">Uncharacterized protein</fullName>
    </submittedName>
</protein>
<evidence type="ECO:0000313" key="3">
    <source>
        <dbReference type="Proteomes" id="UP001175227"/>
    </source>
</evidence>
<accession>A0AA39TH58</accession>
<proteinExistence type="predicted"/>
<reference evidence="2" key="1">
    <citation type="submission" date="2023-06" db="EMBL/GenBank/DDBJ databases">
        <authorList>
            <consortium name="Lawrence Berkeley National Laboratory"/>
            <person name="Ahrendt S."/>
            <person name="Sahu N."/>
            <person name="Indic B."/>
            <person name="Wong-Bajracharya J."/>
            <person name="Merenyi Z."/>
            <person name="Ke H.-M."/>
            <person name="Monk M."/>
            <person name="Kocsube S."/>
            <person name="Drula E."/>
            <person name="Lipzen A."/>
            <person name="Balint B."/>
            <person name="Henrissat B."/>
            <person name="Andreopoulos B."/>
            <person name="Martin F.M."/>
            <person name="Harder C.B."/>
            <person name="Rigling D."/>
            <person name="Ford K.L."/>
            <person name="Foster G.D."/>
            <person name="Pangilinan J."/>
            <person name="Papanicolaou A."/>
            <person name="Barry K."/>
            <person name="LaButti K."/>
            <person name="Viragh M."/>
            <person name="Koriabine M."/>
            <person name="Yan M."/>
            <person name="Riley R."/>
            <person name="Champramary S."/>
            <person name="Plett K.L."/>
            <person name="Tsai I.J."/>
            <person name="Slot J."/>
            <person name="Sipos G."/>
            <person name="Plett J."/>
            <person name="Nagy L.G."/>
            <person name="Grigoriev I.V."/>
        </authorList>
    </citation>
    <scope>NUCLEOTIDE SEQUENCE</scope>
    <source>
        <strain evidence="2">ICMP 16352</strain>
    </source>
</reference>
<feature type="coiled-coil region" evidence="1">
    <location>
        <begin position="305"/>
        <end position="346"/>
    </location>
</feature>
<sequence>MMPFRLLTQLFHSLRRLIMPQDKPEMRVFSKAKDATNASLLLSALKENHPFLKDGLGNIIVTKIEYCKCHHTKGSPWEHEFLFVTLGEAVEDKRTAFLMVERLMDDAEEYTGAQNAQLADIARHLNEEANGTEGTGSNPSSAPLPRVLRVPKGFSSSSVHSSATVVKDLTKGDPPDALDRLVIFPNKEAFEREMARYPYDVILSMDLTHSQSEKLTLERFAHLLQTTSRNTPQYHVMFSQCYWYAYTIWRILELEMQPRIDRKVGAERQCLYAGTLVVGKGESVDTVRSPETIKRQWEAGRPAEDREWDEKKKALNKDVSELEARVHELERKVESLRRSARSANAV</sequence>